<dbReference type="Gene3D" id="1.20.1020.10">
    <property type="entry name" value="TAZ domain"/>
    <property type="match status" value="1"/>
</dbReference>
<evidence type="ECO:0000313" key="2">
    <source>
        <dbReference type="Proteomes" id="UP000005239"/>
    </source>
</evidence>
<dbReference type="SUPFAM" id="SSF57933">
    <property type="entry name" value="TAZ domain"/>
    <property type="match status" value="1"/>
</dbReference>
<dbReference type="AlphaFoldDB" id="A0A2A6BB99"/>
<dbReference type="Proteomes" id="UP000005239">
    <property type="component" value="Unassembled WGS sequence"/>
</dbReference>
<accession>A0A8R1YTJ8</accession>
<dbReference type="InterPro" id="IPR035898">
    <property type="entry name" value="TAZ_dom_sf"/>
</dbReference>
<sequence length="154" mass="17367">MAARRVVQTIDNCDCPKIKNARAQTVNAGNVAIRERSGSARAAETTKSCKICKMYLVLCCYHAKRCRTDNCKVVNCMRIRESTANQADTALFPGRDRKRKVSLKKEDVDEEVHNDNYDPKTVKPKGARRYAVLPFTIKVILNLDEETSTLDNNS</sequence>
<keyword evidence="2" id="KW-1185">Reference proteome</keyword>
<evidence type="ECO:0000313" key="1">
    <source>
        <dbReference type="EnsemblMetazoa" id="PPA37584.1"/>
    </source>
</evidence>
<reference evidence="1" key="2">
    <citation type="submission" date="2022-06" db="UniProtKB">
        <authorList>
            <consortium name="EnsemblMetazoa"/>
        </authorList>
    </citation>
    <scope>IDENTIFICATION</scope>
    <source>
        <strain evidence="1">PS312</strain>
    </source>
</reference>
<proteinExistence type="predicted"/>
<dbReference type="EnsemblMetazoa" id="PPA37584.1">
    <property type="protein sequence ID" value="PPA37584.1"/>
    <property type="gene ID" value="WBGene00275953"/>
</dbReference>
<name>A0A2A6BB99_PRIPA</name>
<organism evidence="1 2">
    <name type="scientific">Pristionchus pacificus</name>
    <name type="common">Parasitic nematode worm</name>
    <dbReference type="NCBI Taxonomy" id="54126"/>
    <lineage>
        <taxon>Eukaryota</taxon>
        <taxon>Metazoa</taxon>
        <taxon>Ecdysozoa</taxon>
        <taxon>Nematoda</taxon>
        <taxon>Chromadorea</taxon>
        <taxon>Rhabditida</taxon>
        <taxon>Rhabditina</taxon>
        <taxon>Diplogasteromorpha</taxon>
        <taxon>Diplogasteroidea</taxon>
        <taxon>Neodiplogasteridae</taxon>
        <taxon>Pristionchus</taxon>
    </lineage>
</organism>
<dbReference type="OrthoDB" id="899at2759"/>
<reference evidence="2" key="1">
    <citation type="journal article" date="2008" name="Nat. Genet.">
        <title>The Pristionchus pacificus genome provides a unique perspective on nematode lifestyle and parasitism.</title>
        <authorList>
            <person name="Dieterich C."/>
            <person name="Clifton S.W."/>
            <person name="Schuster L.N."/>
            <person name="Chinwalla A."/>
            <person name="Delehaunty K."/>
            <person name="Dinkelacker I."/>
            <person name="Fulton L."/>
            <person name="Fulton R."/>
            <person name="Godfrey J."/>
            <person name="Minx P."/>
            <person name="Mitreva M."/>
            <person name="Roeseler W."/>
            <person name="Tian H."/>
            <person name="Witte H."/>
            <person name="Yang S.P."/>
            <person name="Wilson R.K."/>
            <person name="Sommer R.J."/>
        </authorList>
    </citation>
    <scope>NUCLEOTIDE SEQUENCE [LARGE SCALE GENOMIC DNA]</scope>
    <source>
        <strain evidence="2">PS312</strain>
    </source>
</reference>
<protein>
    <submittedName>
        <fullName evidence="1">Uncharacterized protein</fullName>
    </submittedName>
</protein>
<accession>A0A2A6BB99</accession>
<gene>
    <name evidence="1" type="primary">WBGene00275953</name>
</gene>